<proteinExistence type="predicted"/>
<feature type="region of interest" description="Disordered" evidence="1">
    <location>
        <begin position="364"/>
        <end position="423"/>
    </location>
</feature>
<evidence type="ECO:0000256" key="1">
    <source>
        <dbReference type="SAM" id="MobiDB-lite"/>
    </source>
</evidence>
<dbReference type="GO" id="GO:0005507">
    <property type="term" value="F:copper ion binding"/>
    <property type="evidence" value="ECO:0007669"/>
    <property type="project" value="InterPro"/>
</dbReference>
<feature type="signal peptide" evidence="2">
    <location>
        <begin position="1"/>
        <end position="23"/>
    </location>
</feature>
<dbReference type="InterPro" id="IPR001424">
    <property type="entry name" value="SOD_Cu_Zn_dom"/>
</dbReference>
<feature type="region of interest" description="Disordered" evidence="1">
    <location>
        <begin position="90"/>
        <end position="241"/>
    </location>
</feature>
<dbReference type="PRINTS" id="PR00068">
    <property type="entry name" value="CUZNDISMTASE"/>
</dbReference>
<dbReference type="InterPro" id="IPR024134">
    <property type="entry name" value="SOD_Cu/Zn_/chaperone"/>
</dbReference>
<dbReference type="Gene3D" id="2.60.40.200">
    <property type="entry name" value="Superoxide dismutase, copper/zinc binding domain"/>
    <property type="match status" value="1"/>
</dbReference>
<keyword evidence="2" id="KW-0732">Signal</keyword>
<feature type="chain" id="PRO_5043842573" evidence="2">
    <location>
        <begin position="24"/>
        <end position="518"/>
    </location>
</feature>
<feature type="domain" description="Superoxide dismutase copper/zinc binding" evidence="3">
    <location>
        <begin position="388"/>
        <end position="496"/>
    </location>
</feature>
<dbReference type="InterPro" id="IPR036423">
    <property type="entry name" value="SOD-like_Cu/Zn_dom_sf"/>
</dbReference>
<name>A0AAV4SSF8_9ARAC</name>
<dbReference type="PROSITE" id="PS00332">
    <property type="entry name" value="SOD_CU_ZN_2"/>
    <property type="match status" value="1"/>
</dbReference>
<dbReference type="CDD" id="cd00305">
    <property type="entry name" value="Cu-Zn_Superoxide_Dismutase"/>
    <property type="match status" value="1"/>
</dbReference>
<evidence type="ECO:0000313" key="4">
    <source>
        <dbReference type="EMBL" id="GIY36224.1"/>
    </source>
</evidence>
<keyword evidence="5" id="KW-1185">Reference proteome</keyword>
<dbReference type="SUPFAM" id="SSF49329">
    <property type="entry name" value="Cu,Zn superoxide dismutase-like"/>
    <property type="match status" value="1"/>
</dbReference>
<feature type="compositionally biased region" description="Basic residues" evidence="1">
    <location>
        <begin position="286"/>
        <end position="299"/>
    </location>
</feature>
<comment type="caution">
    <text evidence="4">The sequence shown here is derived from an EMBL/GenBank/DDBJ whole genome shotgun (WGS) entry which is preliminary data.</text>
</comment>
<dbReference type="PANTHER" id="PTHR10003">
    <property type="entry name" value="SUPEROXIDE DISMUTASE CU-ZN -RELATED"/>
    <property type="match status" value="1"/>
</dbReference>
<gene>
    <name evidence="4" type="primary">SOD1</name>
    <name evidence="4" type="ORF">CDAR_522051</name>
</gene>
<sequence>MMAMRASLLFVAFLVTLLHSNVAQQVQMPEAGALLLPDEELSAQVQSLQKNISELWTYIYQLRGAVSQHLNHLRAHQVELEDQMHRMSHYHDGHGEETNAAHTDSHHHSGEQHSHSNEQHSHSGEHHSHGDQHSHSGEHHSHGNDDHSHGNDDHSHGNDDHSHGNDGHSHGNDGHSHGNDGHSHGSHDHYHDSHSHSHSHSHDDHGGHSSHEEGDGHHHDHKDSHEKEDELQQTQQGADLQQVQTGGPVVEPLIVPTVSRSHNSHHGHGSHSRSSSSSGFEPLPMAHHHHHHDHGSRANRSRVVVLPKYSEYDLYEFAVCNVQPNRAIPEEQQQEIVGQVTLWQKKIGGSLNLHVRLRGFEMGDHHGHHQQQQQQQTEDNETPVPVSHKHGFHIHSSGDLSDGCQSTGPHYNPKTSNHGGPNALVRHVGDLGNIECDEHGIANIVFSDGVASLKGPYSVIGKAIVIHSSADDYGLGGNDESLKTGNAGTRLACCVIEKIDKLPIRSYKAIKSAKVYQN</sequence>
<evidence type="ECO:0000256" key="2">
    <source>
        <dbReference type="SAM" id="SignalP"/>
    </source>
</evidence>
<reference evidence="4 5" key="1">
    <citation type="submission" date="2021-06" db="EMBL/GenBank/DDBJ databases">
        <title>Caerostris darwini draft genome.</title>
        <authorList>
            <person name="Kono N."/>
            <person name="Arakawa K."/>
        </authorList>
    </citation>
    <scope>NUCLEOTIDE SEQUENCE [LARGE SCALE GENOMIC DNA]</scope>
</reference>
<dbReference type="Proteomes" id="UP001054837">
    <property type="component" value="Unassembled WGS sequence"/>
</dbReference>
<feature type="compositionally biased region" description="Polar residues" evidence="1">
    <location>
        <begin position="403"/>
        <end position="419"/>
    </location>
</feature>
<protein>
    <submittedName>
        <fullName evidence="4">Superoxide dismutase</fullName>
    </submittedName>
</protein>
<accession>A0AAV4SSF8</accession>
<dbReference type="AlphaFoldDB" id="A0AAV4SSF8"/>
<dbReference type="EMBL" id="BPLQ01008260">
    <property type="protein sequence ID" value="GIY36224.1"/>
    <property type="molecule type" value="Genomic_DNA"/>
</dbReference>
<feature type="compositionally biased region" description="Low complexity" evidence="1">
    <location>
        <begin position="232"/>
        <end position="241"/>
    </location>
</feature>
<evidence type="ECO:0000259" key="3">
    <source>
        <dbReference type="Pfam" id="PF00080"/>
    </source>
</evidence>
<dbReference type="GO" id="GO:0006801">
    <property type="term" value="P:superoxide metabolic process"/>
    <property type="evidence" value="ECO:0007669"/>
    <property type="project" value="InterPro"/>
</dbReference>
<feature type="compositionally biased region" description="Basic residues" evidence="1">
    <location>
        <begin position="262"/>
        <end position="271"/>
    </location>
</feature>
<feature type="compositionally biased region" description="Basic and acidic residues" evidence="1">
    <location>
        <begin position="90"/>
        <end position="230"/>
    </location>
</feature>
<organism evidence="4 5">
    <name type="scientific">Caerostris darwini</name>
    <dbReference type="NCBI Taxonomy" id="1538125"/>
    <lineage>
        <taxon>Eukaryota</taxon>
        <taxon>Metazoa</taxon>
        <taxon>Ecdysozoa</taxon>
        <taxon>Arthropoda</taxon>
        <taxon>Chelicerata</taxon>
        <taxon>Arachnida</taxon>
        <taxon>Araneae</taxon>
        <taxon>Araneomorphae</taxon>
        <taxon>Entelegynae</taxon>
        <taxon>Araneoidea</taxon>
        <taxon>Araneidae</taxon>
        <taxon>Caerostris</taxon>
    </lineage>
</organism>
<evidence type="ECO:0000313" key="5">
    <source>
        <dbReference type="Proteomes" id="UP001054837"/>
    </source>
</evidence>
<feature type="region of interest" description="Disordered" evidence="1">
    <location>
        <begin position="259"/>
        <end position="299"/>
    </location>
</feature>
<dbReference type="InterPro" id="IPR018152">
    <property type="entry name" value="SOD_Cu/Zn_BS"/>
</dbReference>
<dbReference type="Pfam" id="PF00080">
    <property type="entry name" value="Sod_Cu"/>
    <property type="match status" value="1"/>
</dbReference>